<organism evidence="4 5">
    <name type="scientific">Halobellus limi</name>
    <dbReference type="NCBI Taxonomy" id="699433"/>
    <lineage>
        <taxon>Archaea</taxon>
        <taxon>Methanobacteriati</taxon>
        <taxon>Methanobacteriota</taxon>
        <taxon>Stenosarchaea group</taxon>
        <taxon>Halobacteria</taxon>
        <taxon>Halobacteriales</taxon>
        <taxon>Haloferacaceae</taxon>
        <taxon>Halobellus</taxon>
    </lineage>
</organism>
<evidence type="ECO:0000256" key="1">
    <source>
        <dbReference type="ARBA" id="ARBA00022801"/>
    </source>
</evidence>
<dbReference type="KEGG" id="hlm:DV707_02070"/>
<dbReference type="InterPro" id="IPR050345">
    <property type="entry name" value="Aliph_Amidase/BUP"/>
</dbReference>
<feature type="domain" description="CN hydrolase" evidence="2">
    <location>
        <begin position="3"/>
        <end position="247"/>
    </location>
</feature>
<dbReference type="EMBL" id="FNVN01000001">
    <property type="protein sequence ID" value="SEF93379.1"/>
    <property type="molecule type" value="Genomic_DNA"/>
</dbReference>
<dbReference type="InterPro" id="IPR003010">
    <property type="entry name" value="C-N_Hydrolase"/>
</dbReference>
<gene>
    <name evidence="3" type="ORF">DV707_02070</name>
    <name evidence="4" type="ORF">SAMN04488133_1142</name>
</gene>
<dbReference type="Gene3D" id="3.60.110.10">
    <property type="entry name" value="Carbon-nitrogen hydrolase"/>
    <property type="match status" value="1"/>
</dbReference>
<dbReference type="EMBL" id="CP031311">
    <property type="protein sequence ID" value="QCC46556.1"/>
    <property type="molecule type" value="Genomic_DNA"/>
</dbReference>
<dbReference type="CDD" id="cd07197">
    <property type="entry name" value="nitrilase"/>
    <property type="match status" value="1"/>
</dbReference>
<keyword evidence="1 3" id="KW-0378">Hydrolase</keyword>
<protein>
    <submittedName>
        <fullName evidence="4">(R)-amidase</fullName>
    </submittedName>
    <submittedName>
        <fullName evidence="3">Carbon-nitrogen hydrolase family protein</fullName>
    </submittedName>
</protein>
<evidence type="ECO:0000259" key="2">
    <source>
        <dbReference type="PROSITE" id="PS50263"/>
    </source>
</evidence>
<evidence type="ECO:0000313" key="3">
    <source>
        <dbReference type="EMBL" id="QCC46556.1"/>
    </source>
</evidence>
<reference evidence="3 6" key="2">
    <citation type="journal article" date="2019" name="Nat. Commun.">
        <title>A new type of DNA phosphorothioation-based antiviral system in archaea.</title>
        <authorList>
            <person name="Xiong L."/>
            <person name="Liu S."/>
            <person name="Chen S."/>
            <person name="Xiao Y."/>
            <person name="Zhu B."/>
            <person name="Gao Y."/>
            <person name="Zhang Y."/>
            <person name="Chen B."/>
            <person name="Luo J."/>
            <person name="Deng Z."/>
            <person name="Chen X."/>
            <person name="Wang L."/>
            <person name="Chen S."/>
        </authorList>
    </citation>
    <scope>NUCLEOTIDE SEQUENCE [LARGE SCALE GENOMIC DNA]</scope>
    <source>
        <strain evidence="3 6">CGMCC 1.10331</strain>
    </source>
</reference>
<sequence length="274" mass="29420">MSATVAACQLALADLDVEANLAAVEARVRGLPEDVAVALFPEYALTGFVADGRAVDVALSRDGPELDRVARLARDSETALLVGFVERGDDGSGTDGTGLYNTTAYVSPDGTRTFYRKRHLWEGEREVLDAGSERTVVDTPVGETGILTCYDLNFVGESAAFTREGVDALFVVGAWPGAYSENWTLLLRARALDGVRWVVGAGRTGRRDVPDAESVAYAGRSLVARPDGGIHAALDRREDDLVAELSPETLDAQRDLVGIYDDESRTPSRPTDDE</sequence>
<evidence type="ECO:0000313" key="6">
    <source>
        <dbReference type="Proteomes" id="UP000296733"/>
    </source>
</evidence>
<name>A0A1H5W1G6_9EURY</name>
<reference evidence="4 5" key="1">
    <citation type="submission" date="2016-10" db="EMBL/GenBank/DDBJ databases">
        <authorList>
            <person name="de Groot N.N."/>
        </authorList>
    </citation>
    <scope>NUCLEOTIDE SEQUENCE [LARGE SCALE GENOMIC DNA]</scope>
    <source>
        <strain evidence="4 5">CGMCC 1.10331</strain>
    </source>
</reference>
<dbReference type="Pfam" id="PF00795">
    <property type="entry name" value="CN_hydrolase"/>
    <property type="match status" value="1"/>
</dbReference>
<accession>A0A1H5W1G6</accession>
<dbReference type="AlphaFoldDB" id="A0A1H5W1G6"/>
<dbReference type="GeneID" id="39856834"/>
<dbReference type="PANTHER" id="PTHR43674:SF16">
    <property type="entry name" value="CARBON-NITROGEN FAMILY, PUTATIVE (AFU_ORTHOLOGUE AFUA_5G02350)-RELATED"/>
    <property type="match status" value="1"/>
</dbReference>
<dbReference type="GO" id="GO:0016811">
    <property type="term" value="F:hydrolase activity, acting on carbon-nitrogen (but not peptide) bonds, in linear amides"/>
    <property type="evidence" value="ECO:0007669"/>
    <property type="project" value="TreeGrafter"/>
</dbReference>
<dbReference type="OrthoDB" id="39312at2157"/>
<dbReference type="InterPro" id="IPR036526">
    <property type="entry name" value="C-N_Hydrolase_sf"/>
</dbReference>
<dbReference type="Proteomes" id="UP000296733">
    <property type="component" value="Chromosome"/>
</dbReference>
<dbReference type="PANTHER" id="PTHR43674">
    <property type="entry name" value="NITRILASE C965.09-RELATED"/>
    <property type="match status" value="1"/>
</dbReference>
<dbReference type="RefSeq" id="WP_103990842.1">
    <property type="nucleotide sequence ID" value="NZ_CP031311.1"/>
</dbReference>
<dbReference type="Proteomes" id="UP000236740">
    <property type="component" value="Unassembled WGS sequence"/>
</dbReference>
<evidence type="ECO:0000313" key="4">
    <source>
        <dbReference type="EMBL" id="SEF93379.1"/>
    </source>
</evidence>
<evidence type="ECO:0000313" key="5">
    <source>
        <dbReference type="Proteomes" id="UP000236740"/>
    </source>
</evidence>
<keyword evidence="5" id="KW-1185">Reference proteome</keyword>
<dbReference type="SUPFAM" id="SSF56317">
    <property type="entry name" value="Carbon-nitrogen hydrolase"/>
    <property type="match status" value="1"/>
</dbReference>
<dbReference type="PROSITE" id="PS50263">
    <property type="entry name" value="CN_HYDROLASE"/>
    <property type="match status" value="1"/>
</dbReference>
<proteinExistence type="predicted"/>